<reference evidence="4 5" key="1">
    <citation type="journal article" date="2019" name="Int. J. Syst. Evol. Microbiol.">
        <title>The Global Catalogue of Microorganisms (GCM) 10K type strain sequencing project: providing services to taxonomists for standard genome sequencing and annotation.</title>
        <authorList>
            <consortium name="The Broad Institute Genomics Platform"/>
            <consortium name="The Broad Institute Genome Sequencing Center for Infectious Disease"/>
            <person name="Wu L."/>
            <person name="Ma J."/>
        </authorList>
    </citation>
    <scope>NUCLEOTIDE SEQUENCE [LARGE SCALE GENOMIC DNA]</scope>
    <source>
        <strain evidence="4 5">JCM 15900</strain>
    </source>
</reference>
<feature type="transmembrane region" description="Helical" evidence="2">
    <location>
        <begin position="224"/>
        <end position="243"/>
    </location>
</feature>
<name>A0ABN2WJQ3_9MICO</name>
<feature type="domain" description="DUF418" evidence="3">
    <location>
        <begin position="213"/>
        <end position="368"/>
    </location>
</feature>
<feature type="transmembrane region" description="Helical" evidence="2">
    <location>
        <begin position="95"/>
        <end position="113"/>
    </location>
</feature>
<evidence type="ECO:0000313" key="4">
    <source>
        <dbReference type="EMBL" id="GAA2092342.1"/>
    </source>
</evidence>
<feature type="transmembrane region" description="Helical" evidence="2">
    <location>
        <begin position="297"/>
        <end position="317"/>
    </location>
</feature>
<evidence type="ECO:0000259" key="3">
    <source>
        <dbReference type="Pfam" id="PF04235"/>
    </source>
</evidence>
<feature type="transmembrane region" description="Helical" evidence="2">
    <location>
        <begin position="55"/>
        <end position="75"/>
    </location>
</feature>
<dbReference type="PANTHER" id="PTHR30590:SF3">
    <property type="entry name" value="HYPOTHETICAL MEMBRANE SPANNING PROTEIN"/>
    <property type="match status" value="1"/>
</dbReference>
<proteinExistence type="predicted"/>
<organism evidence="4 5">
    <name type="scientific">Brevibacterium salitolerans</name>
    <dbReference type="NCBI Taxonomy" id="1403566"/>
    <lineage>
        <taxon>Bacteria</taxon>
        <taxon>Bacillati</taxon>
        <taxon>Actinomycetota</taxon>
        <taxon>Actinomycetes</taxon>
        <taxon>Micrococcales</taxon>
        <taxon>Brevibacteriaceae</taxon>
        <taxon>Brevibacterium</taxon>
    </lineage>
</organism>
<evidence type="ECO:0000256" key="2">
    <source>
        <dbReference type="SAM" id="Phobius"/>
    </source>
</evidence>
<dbReference type="InterPro" id="IPR052529">
    <property type="entry name" value="Bact_Transport_Assoc"/>
</dbReference>
<evidence type="ECO:0000313" key="5">
    <source>
        <dbReference type="Proteomes" id="UP001500984"/>
    </source>
</evidence>
<evidence type="ECO:0000256" key="1">
    <source>
        <dbReference type="SAM" id="MobiDB-lite"/>
    </source>
</evidence>
<accession>A0ABN2WJQ3</accession>
<comment type="caution">
    <text evidence="4">The sequence shown here is derived from an EMBL/GenBank/DDBJ whole genome shotgun (WGS) entry which is preliminary data.</text>
</comment>
<keyword evidence="2" id="KW-0812">Transmembrane</keyword>
<dbReference type="PANTHER" id="PTHR30590">
    <property type="entry name" value="INNER MEMBRANE PROTEIN"/>
    <property type="match status" value="1"/>
</dbReference>
<feature type="transmembrane region" description="Helical" evidence="2">
    <location>
        <begin position="148"/>
        <end position="166"/>
    </location>
</feature>
<gene>
    <name evidence="4" type="ORF">GCM10009823_10030</name>
</gene>
<dbReference type="Pfam" id="PF04235">
    <property type="entry name" value="DUF418"/>
    <property type="match status" value="1"/>
</dbReference>
<feature type="transmembrane region" description="Helical" evidence="2">
    <location>
        <begin position="255"/>
        <end position="277"/>
    </location>
</feature>
<feature type="compositionally biased region" description="Basic and acidic residues" evidence="1">
    <location>
        <begin position="34"/>
        <end position="43"/>
    </location>
</feature>
<dbReference type="RefSeq" id="WP_344335804.1">
    <property type="nucleotide sequence ID" value="NZ_BAAAPZ010000003.1"/>
</dbReference>
<feature type="transmembrane region" description="Helical" evidence="2">
    <location>
        <begin position="329"/>
        <end position="350"/>
    </location>
</feature>
<dbReference type="EMBL" id="BAAAPZ010000003">
    <property type="protein sequence ID" value="GAA2092342.1"/>
    <property type="molecule type" value="Genomic_DNA"/>
</dbReference>
<dbReference type="Proteomes" id="UP001500984">
    <property type="component" value="Unassembled WGS sequence"/>
</dbReference>
<protein>
    <recommendedName>
        <fullName evidence="3">DUF418 domain-containing protein</fullName>
    </recommendedName>
</protein>
<feature type="region of interest" description="Disordered" evidence="1">
    <location>
        <begin position="1"/>
        <end position="43"/>
    </location>
</feature>
<dbReference type="InterPro" id="IPR007349">
    <property type="entry name" value="DUF418"/>
</dbReference>
<keyword evidence="2" id="KW-0472">Membrane</keyword>
<keyword evidence="2" id="KW-1133">Transmembrane helix</keyword>
<keyword evidence="5" id="KW-1185">Reference proteome</keyword>
<sequence>MTSTHLPAVPPQTVAQTAGPPHAQYPERPSAQTGERRSHGERGSRIAGLDALRGFALAGIIFVNAPSILGLSPLLPDGSPNPVSHWLDLFVQQRFFPIFSLLFGVGFGMLWRIAGTRTPRPRLALARRLGVLVLLGAAHQFLQPGEALLPYGLAGLVFLLPATFLPDRRWARVLVPAAGAALLLTALLLTGGGPALIPGLFLLGFAAGEADLARRIESSPRTWWIASLLAVTTAAAGTALLTTTSYTERALWQGFALESALGLVMAAAYVSAFIAVLHSPLRRVLTAAFGPLGRMALTNYVTATLLLVGLRLLPSGLDPAGAGVRDWTLTMVFCGAVLAVQWIWSSLWLMRFRQGPLERMWRMATWWRV</sequence>